<feature type="transmembrane region" description="Helical" evidence="1">
    <location>
        <begin position="262"/>
        <end position="280"/>
    </location>
</feature>
<dbReference type="EMBL" id="AF114794">
    <property type="protein sequence ID" value="AAD03101.1"/>
    <property type="molecule type" value="Genomic_DNA"/>
</dbReference>
<accession>O99974</accession>
<evidence type="ECO:0000313" key="2">
    <source>
        <dbReference type="EMBL" id="AAD03101.1"/>
    </source>
</evidence>
<dbReference type="RefSeq" id="NP_049298.1">
    <property type="nucleotide sequence ID" value="NC_002007.1"/>
</dbReference>
<dbReference type="GeneID" id="809768"/>
<dbReference type="PIR" id="T11222">
    <property type="entry name" value="T11222"/>
</dbReference>
<organism evidence="2">
    <name type="scientific">Porphyra purpurea</name>
    <name type="common">Red seaweed</name>
    <name type="synonym">Ulva purpurea</name>
    <dbReference type="NCBI Taxonomy" id="2787"/>
    <lineage>
        <taxon>Eukaryota</taxon>
        <taxon>Rhodophyta</taxon>
        <taxon>Bangiophyceae</taxon>
        <taxon>Bangiales</taxon>
        <taxon>Bangiaceae</taxon>
        <taxon>Porphyra</taxon>
    </lineage>
</organism>
<geneLocation type="mitochondrion" evidence="2"/>
<sequence length="284" mass="32328">MNMNETIQNLAFNNISAGTIMTSALIVCAYKIYHLKPLSNEISLSDFVSDIYSKELEFFKGLSDQDIDNLTDFYEYNYESRMDLIKIDLCKKYMKSQRNTFVNDVTGEVLNQESINNEGLFVEPNRGNVESPSDSDDSVVNDVTEEFLNDEGLFVESNRGNVESPSVSTSGGDCSLNSSEYASSVNDDIPFPNDRIVKVYNNCSTWVEDMTKSLEIEGYCNEPLCDTPTKENLEEIISKILTETNILEGWKNCLLGLEYEDLRYVIIALLIMVSYLYKYINNKR</sequence>
<keyword evidence="1" id="KW-0472">Membrane</keyword>
<gene>
    <name evidence="2" type="primary">orf284</name>
</gene>
<dbReference type="AlphaFoldDB" id="O99974"/>
<feature type="transmembrane region" description="Helical" evidence="1">
    <location>
        <begin position="12"/>
        <end position="33"/>
    </location>
</feature>
<keyword evidence="2" id="KW-0496">Mitochondrion</keyword>
<evidence type="ECO:0000256" key="1">
    <source>
        <dbReference type="SAM" id="Phobius"/>
    </source>
</evidence>
<reference evidence="2" key="1">
    <citation type="journal article" date="1999" name="Plant Cell">
        <title>Complete sequence of the mitochondrial DNA of the red alga Porphyra purpurea. Cyanobacterial introns and shared ancestry of red and green algae.</title>
        <authorList>
            <person name="Burger G."/>
            <person name="Saint-Louis D."/>
            <person name="Gray M.W."/>
            <person name="Lang B.F."/>
        </authorList>
    </citation>
    <scope>NUCLEOTIDE SEQUENCE</scope>
</reference>
<keyword evidence="1" id="KW-0812">Transmembrane</keyword>
<name>O99974_PORPU</name>
<protein>
    <submittedName>
        <fullName evidence="2">Orf284</fullName>
    </submittedName>
</protein>
<keyword evidence="1" id="KW-1133">Transmembrane helix</keyword>
<proteinExistence type="predicted"/>